<sequence>MSKSRIRPALTAAKVAAAGKPSGEDTIKRIASLTNNARNTWFSLLGVLLFLGITLLGVEDVDFYGHDRKTQLPLVGVAVPTQFFFWGAPLLVAANYIYFHLYLIRLWDALGEAPARVKDRPLGRAIPSWLVTDAALWLRNRIRVDGSTDMRPLEGLAAVLIFGLTWGLGLGIGVMAWWLSAVARDWMMTGLAVIAVISMTLIAVASFMAMWHRMGGNQQPVKPVSATICSAVVAIMLIGPTYFRTVNPAPWTYGVIESASSAAIIINEDGTETFTQGDAWEKYGYFYATRQSSLWERLWTLAEIDLEGENIVQRPGNWVPYALQRRDFERDWCKTEGVADCAYSPAQAKQMNDEFWIRQRAALSSLKRPTWHRVDRRKPDLRGANLTGAFLAGINLNGARLDAARLNSAVLVAADLRATTGLEAELDFADAQGANFSDADFSLARFASAGLQHADLKHATLEQAVFDKSLLGFDQSIPTNLTGADFGGAKLRDARFDGAILTGSTFEAAELDEVNFFQADLRGVSFLYATLRNGSVAEANLAGANLSEIVLDGAVLHDTNLAGANLAGIQATGADFAGADMTGADFSIAYISGPSLAGEEPLRDAIVTGSRHAGALRNIDLSQIHEMGQLDWRNVFIDGSVKGRDRLMDALGLDTPPCQWADEVLDNQTFRGRWAGWMNTAIEYDDGIYVSNFNVVNFNDLLPSDVAPIPPPDGCVWYDEPLEIIVLE</sequence>
<organism evidence="2 3">
    <name type="scientific">Yoonia rhodophyticola</name>
    <dbReference type="NCBI Taxonomy" id="3137370"/>
    <lineage>
        <taxon>Bacteria</taxon>
        <taxon>Pseudomonadati</taxon>
        <taxon>Pseudomonadota</taxon>
        <taxon>Alphaproteobacteria</taxon>
        <taxon>Rhodobacterales</taxon>
        <taxon>Paracoccaceae</taxon>
        <taxon>Yoonia</taxon>
    </lineage>
</organism>
<dbReference type="AlphaFoldDB" id="A0AAN0M7Q0"/>
<accession>A0AAN0M7Q0</accession>
<reference evidence="3" key="1">
    <citation type="submission" date="2024-04" db="EMBL/GenBank/DDBJ databases">
        <title>Phylogenomic analyses of a clade within the roseobacter group suggest taxonomic reassignments of species of the genera Aestuariivita, Citreicella, Loktanella, Nautella, Pelagibaca, Ruegeria, Thalassobius, Thiobacimonas and Tropicibacter, and the proposal o.</title>
        <authorList>
            <person name="Jeon C.O."/>
        </authorList>
    </citation>
    <scope>NUCLEOTIDE SEQUENCE [LARGE SCALE GENOMIC DNA]</scope>
    <source>
        <strain evidence="3">SS1-5</strain>
    </source>
</reference>
<evidence type="ECO:0000313" key="3">
    <source>
        <dbReference type="Proteomes" id="UP001470809"/>
    </source>
</evidence>
<gene>
    <name evidence="2" type="ORF">AABB31_13725</name>
</gene>
<keyword evidence="1" id="KW-0472">Membrane</keyword>
<name>A0AAN0M7Q0_9RHOB</name>
<evidence type="ECO:0000313" key="2">
    <source>
        <dbReference type="EMBL" id="WZU66133.1"/>
    </source>
</evidence>
<keyword evidence="1" id="KW-0812">Transmembrane</keyword>
<dbReference type="InterPro" id="IPR051082">
    <property type="entry name" value="Pentapeptide-BTB/POZ_domain"/>
</dbReference>
<dbReference type="Gene3D" id="2.160.20.80">
    <property type="entry name" value="E3 ubiquitin-protein ligase SopA"/>
    <property type="match status" value="2"/>
</dbReference>
<dbReference type="InterPro" id="IPR001646">
    <property type="entry name" value="5peptide_repeat"/>
</dbReference>
<keyword evidence="1" id="KW-1133">Transmembrane helix</keyword>
<dbReference type="PANTHER" id="PTHR14136:SF17">
    <property type="entry name" value="BTB_POZ DOMAIN-CONTAINING PROTEIN KCTD9"/>
    <property type="match status" value="1"/>
</dbReference>
<feature type="transmembrane region" description="Helical" evidence="1">
    <location>
        <begin position="223"/>
        <end position="243"/>
    </location>
</feature>
<dbReference type="RefSeq" id="WP_342075460.1">
    <property type="nucleotide sequence ID" value="NZ_CP151767.2"/>
</dbReference>
<feature type="transmembrane region" description="Helical" evidence="1">
    <location>
        <begin position="156"/>
        <end position="180"/>
    </location>
</feature>
<dbReference type="PANTHER" id="PTHR14136">
    <property type="entry name" value="BTB_POZ DOMAIN-CONTAINING PROTEIN KCTD9"/>
    <property type="match status" value="1"/>
</dbReference>
<feature type="transmembrane region" description="Helical" evidence="1">
    <location>
        <begin position="83"/>
        <end position="104"/>
    </location>
</feature>
<reference evidence="2 3" key="2">
    <citation type="submission" date="2024-08" db="EMBL/GenBank/DDBJ databases">
        <title>Phylogenomic analyses of a clade within the roseobacter group suggest taxonomic reassignments of species of the genera Aestuariivita, Citreicella, Loktanella, Nautella, Pelagibaca, Ruegeria, Thalassobius, Thiobacimonas and Tropicibacter, and the proposal o.</title>
        <authorList>
            <person name="Jeon C.O."/>
        </authorList>
    </citation>
    <scope>NUCLEOTIDE SEQUENCE [LARGE SCALE GENOMIC DNA]</scope>
    <source>
        <strain evidence="2 3">SS1-5</strain>
    </source>
</reference>
<feature type="transmembrane region" description="Helical" evidence="1">
    <location>
        <begin position="39"/>
        <end position="58"/>
    </location>
</feature>
<dbReference type="Pfam" id="PF00805">
    <property type="entry name" value="Pentapeptide"/>
    <property type="match status" value="4"/>
</dbReference>
<dbReference type="KEGG" id="yrh:AABB31_13725"/>
<evidence type="ECO:0000256" key="1">
    <source>
        <dbReference type="SAM" id="Phobius"/>
    </source>
</evidence>
<protein>
    <submittedName>
        <fullName evidence="2">Pentapeptide repeat-containing protein</fullName>
    </submittedName>
</protein>
<keyword evidence="3" id="KW-1185">Reference proteome</keyword>
<dbReference type="SUPFAM" id="SSF141571">
    <property type="entry name" value="Pentapeptide repeat-like"/>
    <property type="match status" value="2"/>
</dbReference>
<dbReference type="Proteomes" id="UP001470809">
    <property type="component" value="Chromosome"/>
</dbReference>
<dbReference type="EMBL" id="CP151767">
    <property type="protein sequence ID" value="WZU66133.1"/>
    <property type="molecule type" value="Genomic_DNA"/>
</dbReference>
<feature type="transmembrane region" description="Helical" evidence="1">
    <location>
        <begin position="186"/>
        <end position="211"/>
    </location>
</feature>
<proteinExistence type="predicted"/>